<dbReference type="SMART" id="SM00283">
    <property type="entry name" value="MA"/>
    <property type="match status" value="1"/>
</dbReference>
<evidence type="ECO:0000259" key="8">
    <source>
        <dbReference type="PROSITE" id="PS50192"/>
    </source>
</evidence>
<keyword evidence="6" id="KW-0812">Transmembrane</keyword>
<evidence type="ECO:0000313" key="11">
    <source>
        <dbReference type="Proteomes" id="UP001055125"/>
    </source>
</evidence>
<dbReference type="Proteomes" id="UP001055125">
    <property type="component" value="Unassembled WGS sequence"/>
</dbReference>
<dbReference type="Pfam" id="PF00672">
    <property type="entry name" value="HAMP"/>
    <property type="match status" value="1"/>
</dbReference>
<evidence type="ECO:0000313" key="10">
    <source>
        <dbReference type="EMBL" id="GJD94632.1"/>
    </source>
</evidence>
<evidence type="ECO:0000256" key="5">
    <source>
        <dbReference type="PROSITE-ProRule" id="PRU00284"/>
    </source>
</evidence>
<keyword evidence="2" id="KW-0997">Cell inner membrane</keyword>
<dbReference type="SMART" id="SM00304">
    <property type="entry name" value="HAMP"/>
    <property type="match status" value="1"/>
</dbReference>
<comment type="subcellular location">
    <subcellularLocation>
        <location evidence="1">Cell inner membrane</location>
        <topology evidence="1">Multi-pass membrane protein</topology>
    </subcellularLocation>
</comment>
<keyword evidence="3 5" id="KW-0807">Transducer</keyword>
<dbReference type="CDD" id="cd06225">
    <property type="entry name" value="HAMP"/>
    <property type="match status" value="1"/>
</dbReference>
<keyword evidence="11" id="KW-1185">Reference proteome</keyword>
<comment type="similarity">
    <text evidence="4">Belongs to the methyl-accepting chemotaxis (MCP) protein family.</text>
</comment>
<sequence length="570" mass="59527">MLMRAFNNLTLLPKLLIPIAVLVLVSLGLVVMASVSFKLLEDNAHHIVDVSAARATLALRLTAAIDEATIQEKNAILETSQTERERAGALYAQARQKSFAAADALVGLSDSPERRATNEGVKQRVTAFYAVSERVLALAMRGETALATKMSDGEARALRRDLMGVLGERADVNVAALAAEKARAYALTRTATWTLIGSGAFGLILAMGLAGLIVAGGVSRPLKAMAAAMNRLAEGDLAIAVTGAERKDEVGSLARSLQVFKDNAIASREAAASQAAENAAKIRRAELLDATTRRFEADISALTEGLAGAARQMEDTAGSMSATAEQAIRQSASVGQAAEETSANVQTVAAATEEMSASIQEIIAQAAQSAQMADQAVQDAQHTDETVRHLTQVAERITDVVALISNIAGQTNLLALNATIEAGRGFAVVATEVKELAGQTARATDEIGTQIGQIQAATQAVVTDIQRIARTIGEMSRFSSGIAAAMEEQGAATQEIARNVQEAAQGTQSVTATITQVQQGADVTASAAAQVLTAARALSRHSESLGREVGGFLDNVKAARGARTIALRFF</sequence>
<evidence type="ECO:0000256" key="2">
    <source>
        <dbReference type="ARBA" id="ARBA00022519"/>
    </source>
</evidence>
<dbReference type="PROSITE" id="PS50192">
    <property type="entry name" value="T_SNARE"/>
    <property type="match status" value="1"/>
</dbReference>
<gene>
    <name evidence="10" type="ORF">OCOJLMKI_1835</name>
</gene>
<dbReference type="PANTHER" id="PTHR32089:SF112">
    <property type="entry name" value="LYSOZYME-LIKE PROTEIN-RELATED"/>
    <property type="match status" value="1"/>
</dbReference>
<evidence type="ECO:0008006" key="12">
    <source>
        <dbReference type="Google" id="ProtNLM"/>
    </source>
</evidence>
<keyword evidence="6" id="KW-0472">Membrane</keyword>
<evidence type="ECO:0000256" key="1">
    <source>
        <dbReference type="ARBA" id="ARBA00004429"/>
    </source>
</evidence>
<dbReference type="InterPro" id="IPR003660">
    <property type="entry name" value="HAMP_dom"/>
</dbReference>
<evidence type="ECO:0000256" key="3">
    <source>
        <dbReference type="ARBA" id="ARBA00023224"/>
    </source>
</evidence>
<reference evidence="10" key="2">
    <citation type="submission" date="2021-08" db="EMBL/GenBank/DDBJ databases">
        <authorList>
            <person name="Tani A."/>
            <person name="Ola A."/>
            <person name="Ogura Y."/>
            <person name="Katsura K."/>
            <person name="Hayashi T."/>
        </authorList>
    </citation>
    <scope>NUCLEOTIDE SEQUENCE</scope>
    <source>
        <strain evidence="10">DSM 19015</strain>
    </source>
</reference>
<comment type="caution">
    <text evidence="10">The sequence shown here is derived from an EMBL/GenBank/DDBJ whole genome shotgun (WGS) entry which is preliminary data.</text>
</comment>
<name>A0ABQ4RYI7_9HYPH</name>
<dbReference type="PRINTS" id="PR00260">
    <property type="entry name" value="CHEMTRNSDUCR"/>
</dbReference>
<dbReference type="PANTHER" id="PTHR32089">
    <property type="entry name" value="METHYL-ACCEPTING CHEMOTAXIS PROTEIN MCPB"/>
    <property type="match status" value="1"/>
</dbReference>
<dbReference type="InterPro" id="IPR004090">
    <property type="entry name" value="Chemotax_Me-accpt_rcpt"/>
</dbReference>
<feature type="domain" description="HAMP" evidence="9">
    <location>
        <begin position="216"/>
        <end position="269"/>
    </location>
</feature>
<feature type="domain" description="Methyl-accepting transducer" evidence="7">
    <location>
        <begin position="316"/>
        <end position="525"/>
    </location>
</feature>
<dbReference type="EMBL" id="BPQP01000027">
    <property type="protein sequence ID" value="GJD94632.1"/>
    <property type="molecule type" value="Genomic_DNA"/>
</dbReference>
<feature type="domain" description="T-SNARE coiled-coil homology" evidence="8">
    <location>
        <begin position="455"/>
        <end position="517"/>
    </location>
</feature>
<evidence type="ECO:0000259" key="9">
    <source>
        <dbReference type="PROSITE" id="PS50885"/>
    </source>
</evidence>
<reference evidence="10" key="1">
    <citation type="journal article" date="2021" name="Front. Microbiol.">
        <title>Comprehensive Comparative Genomics and Phenotyping of Methylobacterium Species.</title>
        <authorList>
            <person name="Alessa O."/>
            <person name="Ogura Y."/>
            <person name="Fujitani Y."/>
            <person name="Takami H."/>
            <person name="Hayashi T."/>
            <person name="Sahin N."/>
            <person name="Tani A."/>
        </authorList>
    </citation>
    <scope>NUCLEOTIDE SEQUENCE</scope>
    <source>
        <strain evidence="10">DSM 19015</strain>
    </source>
</reference>
<dbReference type="InterPro" id="IPR000727">
    <property type="entry name" value="T_SNARE_dom"/>
</dbReference>
<feature type="transmembrane region" description="Helical" evidence="6">
    <location>
        <begin position="191"/>
        <end position="215"/>
    </location>
</feature>
<accession>A0ABQ4RYI7</accession>
<dbReference type="InterPro" id="IPR004089">
    <property type="entry name" value="MCPsignal_dom"/>
</dbReference>
<feature type="transmembrane region" description="Helical" evidence="6">
    <location>
        <begin position="15"/>
        <end position="37"/>
    </location>
</feature>
<protein>
    <recommendedName>
        <fullName evidence="12">Chemotaxis protein</fullName>
    </recommendedName>
</protein>
<keyword evidence="6" id="KW-1133">Transmembrane helix</keyword>
<keyword evidence="2" id="KW-1003">Cell membrane</keyword>
<proteinExistence type="inferred from homology"/>
<evidence type="ECO:0000256" key="6">
    <source>
        <dbReference type="SAM" id="Phobius"/>
    </source>
</evidence>
<evidence type="ECO:0000256" key="4">
    <source>
        <dbReference type="ARBA" id="ARBA00029447"/>
    </source>
</evidence>
<dbReference type="SUPFAM" id="SSF58104">
    <property type="entry name" value="Methyl-accepting chemotaxis protein (MCP) signaling domain"/>
    <property type="match status" value="1"/>
</dbReference>
<dbReference type="PROSITE" id="PS50885">
    <property type="entry name" value="HAMP"/>
    <property type="match status" value="1"/>
</dbReference>
<evidence type="ECO:0000259" key="7">
    <source>
        <dbReference type="PROSITE" id="PS50111"/>
    </source>
</evidence>
<dbReference type="PROSITE" id="PS50111">
    <property type="entry name" value="CHEMOTAXIS_TRANSDUC_2"/>
    <property type="match status" value="1"/>
</dbReference>
<organism evidence="10 11">
    <name type="scientific">Methylobacterium iners</name>
    <dbReference type="NCBI Taxonomy" id="418707"/>
    <lineage>
        <taxon>Bacteria</taxon>
        <taxon>Pseudomonadati</taxon>
        <taxon>Pseudomonadota</taxon>
        <taxon>Alphaproteobacteria</taxon>
        <taxon>Hyphomicrobiales</taxon>
        <taxon>Methylobacteriaceae</taxon>
        <taxon>Methylobacterium</taxon>
    </lineage>
</organism>
<dbReference type="Pfam" id="PF00015">
    <property type="entry name" value="MCPsignal"/>
    <property type="match status" value="1"/>
</dbReference>
<dbReference type="Gene3D" id="6.10.340.10">
    <property type="match status" value="1"/>
</dbReference>
<dbReference type="Gene3D" id="1.10.287.950">
    <property type="entry name" value="Methyl-accepting chemotaxis protein"/>
    <property type="match status" value="1"/>
</dbReference>